<dbReference type="GO" id="GO:0006465">
    <property type="term" value="P:signal peptide processing"/>
    <property type="evidence" value="ECO:0007669"/>
    <property type="project" value="InterPro"/>
</dbReference>
<name>A0A6P1SX69_9RHOB</name>
<feature type="domain" description="Peptidase S26" evidence="4">
    <location>
        <begin position="32"/>
        <end position="211"/>
    </location>
</feature>
<dbReference type="GO" id="GO:0009003">
    <property type="term" value="F:signal peptidase activity"/>
    <property type="evidence" value="ECO:0007669"/>
    <property type="project" value="UniProtKB-EC"/>
</dbReference>
<dbReference type="InterPro" id="IPR000223">
    <property type="entry name" value="Pept_S26A_signal_pept_1"/>
</dbReference>
<evidence type="ECO:0000259" key="4">
    <source>
        <dbReference type="Pfam" id="PF10502"/>
    </source>
</evidence>
<evidence type="ECO:0000256" key="2">
    <source>
        <dbReference type="RuleBase" id="RU362042"/>
    </source>
</evidence>
<dbReference type="CDD" id="cd06530">
    <property type="entry name" value="S26_SPase_I"/>
    <property type="match status" value="1"/>
</dbReference>
<dbReference type="SUPFAM" id="SSF51306">
    <property type="entry name" value="LexA/Signal peptidase"/>
    <property type="match status" value="1"/>
</dbReference>
<keyword evidence="2" id="KW-0645">Protease</keyword>
<dbReference type="KEGG" id="amaq:GO499_01420"/>
<feature type="signal peptide" evidence="3">
    <location>
        <begin position="1"/>
        <end position="22"/>
    </location>
</feature>
<keyword evidence="6" id="KW-1185">Reference proteome</keyword>
<dbReference type="PANTHER" id="PTHR43390">
    <property type="entry name" value="SIGNAL PEPTIDASE I"/>
    <property type="match status" value="1"/>
</dbReference>
<dbReference type="AlphaFoldDB" id="A0A6P1SX69"/>
<protein>
    <recommendedName>
        <fullName evidence="1 2">Signal peptidase I</fullName>
        <ecNumber evidence="2">3.4.21.89</ecNumber>
    </recommendedName>
</protein>
<dbReference type="InterPro" id="IPR036286">
    <property type="entry name" value="LexA/Signal_pep-like_sf"/>
</dbReference>
<evidence type="ECO:0000256" key="3">
    <source>
        <dbReference type="SAM" id="SignalP"/>
    </source>
</evidence>
<feature type="chain" id="PRO_5026955139" description="Signal peptidase I" evidence="3">
    <location>
        <begin position="23"/>
        <end position="222"/>
    </location>
</feature>
<dbReference type="Proteomes" id="UP000464495">
    <property type="component" value="Chromosome"/>
</dbReference>
<dbReference type="PANTHER" id="PTHR43390:SF14">
    <property type="entry name" value="SIGNAL PEPTIDASE I"/>
    <property type="match status" value="1"/>
</dbReference>
<comment type="subcellular location">
    <subcellularLocation>
        <location evidence="2">Membrane</location>
        <topology evidence="2">Single-pass type II membrane protein</topology>
    </subcellularLocation>
</comment>
<gene>
    <name evidence="5" type="primary">lepB</name>
    <name evidence="5" type="ORF">GO499_01420</name>
</gene>
<organism evidence="5 6">
    <name type="scientific">Algicella marina</name>
    <dbReference type="NCBI Taxonomy" id="2683284"/>
    <lineage>
        <taxon>Bacteria</taxon>
        <taxon>Pseudomonadati</taxon>
        <taxon>Pseudomonadota</taxon>
        <taxon>Alphaproteobacteria</taxon>
        <taxon>Rhodobacterales</taxon>
        <taxon>Paracoccaceae</taxon>
        <taxon>Algicella</taxon>
    </lineage>
</organism>
<accession>A0A6P1SX69</accession>
<dbReference type="EMBL" id="CP046620">
    <property type="protein sequence ID" value="QHQ33933.1"/>
    <property type="molecule type" value="Genomic_DNA"/>
</dbReference>
<dbReference type="EC" id="3.4.21.89" evidence="2"/>
<keyword evidence="3" id="KW-0732">Signal</keyword>
<dbReference type="Pfam" id="PF10502">
    <property type="entry name" value="Peptidase_S26"/>
    <property type="match status" value="1"/>
</dbReference>
<proteinExistence type="inferred from homology"/>
<dbReference type="GO" id="GO:0016020">
    <property type="term" value="C:membrane"/>
    <property type="evidence" value="ECO:0007669"/>
    <property type="project" value="UniProtKB-SubCell"/>
</dbReference>
<comment type="similarity">
    <text evidence="2">Belongs to the peptidase S26 family.</text>
</comment>
<evidence type="ECO:0000256" key="1">
    <source>
        <dbReference type="ARBA" id="ARBA00019232"/>
    </source>
</evidence>
<comment type="catalytic activity">
    <reaction evidence="2">
        <text>Cleavage of hydrophobic, N-terminal signal or leader sequences from secreted and periplasmic proteins.</text>
        <dbReference type="EC" id="3.4.21.89"/>
    </reaction>
</comment>
<reference evidence="5 6" key="1">
    <citation type="submission" date="2019-12" db="EMBL/GenBank/DDBJ databases">
        <title>Complete genome sequence of Algicella marina strain 9Alg 56(T) isolated from the red alga Tichocarpus crinitus.</title>
        <authorList>
            <person name="Kim S.-G."/>
            <person name="Nedashkovskaya O.I."/>
        </authorList>
    </citation>
    <scope>NUCLEOTIDE SEQUENCE [LARGE SCALE GENOMIC DNA]</scope>
    <source>
        <strain evidence="5 6">9Alg 56</strain>
    </source>
</reference>
<dbReference type="GO" id="GO:0004252">
    <property type="term" value="F:serine-type endopeptidase activity"/>
    <property type="evidence" value="ECO:0007669"/>
    <property type="project" value="InterPro"/>
</dbReference>
<dbReference type="NCBIfam" id="TIGR02227">
    <property type="entry name" value="sigpep_I_bact"/>
    <property type="match status" value="1"/>
</dbReference>
<dbReference type="Gene3D" id="2.10.109.10">
    <property type="entry name" value="Umud Fragment, subunit A"/>
    <property type="match status" value="1"/>
</dbReference>
<dbReference type="PRINTS" id="PR00727">
    <property type="entry name" value="LEADERPTASE"/>
</dbReference>
<keyword evidence="2 5" id="KW-0378">Hydrolase</keyword>
<evidence type="ECO:0000313" key="5">
    <source>
        <dbReference type="EMBL" id="QHQ33933.1"/>
    </source>
</evidence>
<dbReference type="InterPro" id="IPR019533">
    <property type="entry name" value="Peptidase_S26"/>
</dbReference>
<evidence type="ECO:0000313" key="6">
    <source>
        <dbReference type="Proteomes" id="UP000464495"/>
    </source>
</evidence>
<dbReference type="RefSeq" id="WP_161860503.1">
    <property type="nucleotide sequence ID" value="NZ_CP046620.1"/>
</dbReference>
<sequence>MRYVGLFLLFLFPGLVPGVATAQSSCVCIKCMKLTHEMFRLPSESMSPTYEAGDCPIARLVRPGEYQPDYGDVIVRRKPGDRTARIFRIVGLPGDTVQMIGGILHLNGTPVPRGERPALPREMAADPRTGALPRCPDATPLGATCLIPRWRETLPNDVSYDTLDSGESMLDDTELFTVPEDHVFGLGDNRDNAIDSRLSGFVSAPGFIGLETIFGVFDPDDG</sequence>